<accession>A0A9N9AZF1</accession>
<evidence type="ECO:0000313" key="2">
    <source>
        <dbReference type="Proteomes" id="UP000789396"/>
    </source>
</evidence>
<gene>
    <name evidence="1" type="ORF">RFULGI_LOCUS4507</name>
</gene>
<dbReference type="Proteomes" id="UP000789396">
    <property type="component" value="Unassembled WGS sequence"/>
</dbReference>
<sequence length="56" mass="6781">MVKRHYYTSALRTYDVFVKYGIEQIYRTTKLEFADLQKLKLSELQQLTEEGHVREI</sequence>
<proteinExistence type="predicted"/>
<keyword evidence="2" id="KW-1185">Reference proteome</keyword>
<evidence type="ECO:0000313" key="1">
    <source>
        <dbReference type="EMBL" id="CAG8547667.1"/>
    </source>
</evidence>
<protein>
    <submittedName>
        <fullName evidence="1">9116_t:CDS:1</fullName>
    </submittedName>
</protein>
<dbReference type="EMBL" id="CAJVPZ010004530">
    <property type="protein sequence ID" value="CAG8547667.1"/>
    <property type="molecule type" value="Genomic_DNA"/>
</dbReference>
<reference evidence="1" key="1">
    <citation type="submission" date="2021-06" db="EMBL/GenBank/DDBJ databases">
        <authorList>
            <person name="Kallberg Y."/>
            <person name="Tangrot J."/>
            <person name="Rosling A."/>
        </authorList>
    </citation>
    <scope>NUCLEOTIDE SEQUENCE</scope>
    <source>
        <strain evidence="1">IN212</strain>
    </source>
</reference>
<dbReference type="AlphaFoldDB" id="A0A9N9AZF1"/>
<dbReference type="OrthoDB" id="10534685at2759"/>
<name>A0A9N9AZF1_9GLOM</name>
<organism evidence="1 2">
    <name type="scientific">Racocetra fulgida</name>
    <dbReference type="NCBI Taxonomy" id="60492"/>
    <lineage>
        <taxon>Eukaryota</taxon>
        <taxon>Fungi</taxon>
        <taxon>Fungi incertae sedis</taxon>
        <taxon>Mucoromycota</taxon>
        <taxon>Glomeromycotina</taxon>
        <taxon>Glomeromycetes</taxon>
        <taxon>Diversisporales</taxon>
        <taxon>Gigasporaceae</taxon>
        <taxon>Racocetra</taxon>
    </lineage>
</organism>
<comment type="caution">
    <text evidence="1">The sequence shown here is derived from an EMBL/GenBank/DDBJ whole genome shotgun (WGS) entry which is preliminary data.</text>
</comment>